<keyword evidence="10" id="KW-1185">Reference proteome</keyword>
<sequence>MKINETRRVGAINPYQANNGQRTESSGRKRQTDNVQFSSEAMEMLAQTRLNGPERTQKLEELKQSVATGSYHVDAGKLAEKLLPFFK</sequence>
<organism evidence="9 10">
    <name type="scientific">Cohnella faecalis</name>
    <dbReference type="NCBI Taxonomy" id="2315694"/>
    <lineage>
        <taxon>Bacteria</taxon>
        <taxon>Bacillati</taxon>
        <taxon>Bacillota</taxon>
        <taxon>Bacilli</taxon>
        <taxon>Bacillales</taxon>
        <taxon>Paenibacillaceae</taxon>
        <taxon>Cohnella</taxon>
    </lineage>
</organism>
<dbReference type="GO" id="GO:0044781">
    <property type="term" value="P:bacterial-type flagellum organization"/>
    <property type="evidence" value="ECO:0007669"/>
    <property type="project" value="UniProtKB-KW"/>
</dbReference>
<keyword evidence="9" id="KW-0282">Flagellum</keyword>
<dbReference type="Proteomes" id="UP000266340">
    <property type="component" value="Unassembled WGS sequence"/>
</dbReference>
<keyword evidence="5" id="KW-0805">Transcription regulation</keyword>
<keyword evidence="9" id="KW-0969">Cilium</keyword>
<comment type="caution">
    <text evidence="9">The sequence shown here is derived from an EMBL/GenBank/DDBJ whole genome shotgun (WGS) entry which is preliminary data.</text>
</comment>
<proteinExistence type="inferred from homology"/>
<dbReference type="InterPro" id="IPR031316">
    <property type="entry name" value="FlgM_C"/>
</dbReference>
<dbReference type="InterPro" id="IPR007412">
    <property type="entry name" value="FlgM"/>
</dbReference>
<evidence type="ECO:0000259" key="8">
    <source>
        <dbReference type="Pfam" id="PF04316"/>
    </source>
</evidence>
<feature type="region of interest" description="Disordered" evidence="7">
    <location>
        <begin position="1"/>
        <end position="34"/>
    </location>
</feature>
<dbReference type="NCBIfam" id="TIGR03824">
    <property type="entry name" value="FlgM_jcvi"/>
    <property type="match status" value="1"/>
</dbReference>
<evidence type="ECO:0000256" key="5">
    <source>
        <dbReference type="ARBA" id="ARBA00023015"/>
    </source>
</evidence>
<keyword evidence="9" id="KW-0966">Cell projection</keyword>
<evidence type="ECO:0000256" key="1">
    <source>
        <dbReference type="ARBA" id="ARBA00005322"/>
    </source>
</evidence>
<protein>
    <recommendedName>
        <fullName evidence="2">Negative regulator of flagellin synthesis</fullName>
    </recommendedName>
</protein>
<feature type="compositionally biased region" description="Polar residues" evidence="7">
    <location>
        <begin position="15"/>
        <end position="24"/>
    </location>
</feature>
<dbReference type="InterPro" id="IPR035890">
    <property type="entry name" value="Anti-sigma-28_factor_FlgM_sf"/>
</dbReference>
<reference evidence="9 10" key="1">
    <citation type="submission" date="2018-09" db="EMBL/GenBank/DDBJ databases">
        <title>Cohnella cavernae sp. nov., isolated from a karst cave.</title>
        <authorList>
            <person name="Zhu H."/>
        </authorList>
    </citation>
    <scope>NUCLEOTIDE SEQUENCE [LARGE SCALE GENOMIC DNA]</scope>
    <source>
        <strain evidence="9 10">K2E09-144</strain>
    </source>
</reference>
<feature type="domain" description="Anti-sigma-28 factor FlgM C-terminal" evidence="8">
    <location>
        <begin position="33"/>
        <end position="83"/>
    </location>
</feature>
<accession>A0A398CQG5</accession>
<dbReference type="GO" id="GO:0045892">
    <property type="term" value="P:negative regulation of DNA-templated transcription"/>
    <property type="evidence" value="ECO:0007669"/>
    <property type="project" value="InterPro"/>
</dbReference>
<evidence type="ECO:0000313" key="9">
    <source>
        <dbReference type="EMBL" id="RIE02057.1"/>
    </source>
</evidence>
<dbReference type="EMBL" id="QXJM01000039">
    <property type="protein sequence ID" value="RIE02057.1"/>
    <property type="molecule type" value="Genomic_DNA"/>
</dbReference>
<evidence type="ECO:0000256" key="2">
    <source>
        <dbReference type="ARBA" id="ARBA00017823"/>
    </source>
</evidence>
<evidence type="ECO:0000256" key="4">
    <source>
        <dbReference type="ARBA" id="ARBA00022795"/>
    </source>
</evidence>
<keyword evidence="4" id="KW-1005">Bacterial flagellum biogenesis</keyword>
<name>A0A398CQG5_9BACL</name>
<keyword evidence="3" id="KW-0678">Repressor</keyword>
<evidence type="ECO:0000256" key="3">
    <source>
        <dbReference type="ARBA" id="ARBA00022491"/>
    </source>
</evidence>
<dbReference type="RefSeq" id="WP_119150097.1">
    <property type="nucleotide sequence ID" value="NZ_JBHSOV010000009.1"/>
</dbReference>
<gene>
    <name evidence="9" type="primary">flgM</name>
    <name evidence="9" type="ORF">D3H35_14935</name>
</gene>
<dbReference type="OrthoDB" id="2382241at2"/>
<evidence type="ECO:0000256" key="6">
    <source>
        <dbReference type="ARBA" id="ARBA00023163"/>
    </source>
</evidence>
<evidence type="ECO:0000256" key="7">
    <source>
        <dbReference type="SAM" id="MobiDB-lite"/>
    </source>
</evidence>
<keyword evidence="6" id="KW-0804">Transcription</keyword>
<dbReference type="SUPFAM" id="SSF101498">
    <property type="entry name" value="Anti-sigma factor FlgM"/>
    <property type="match status" value="1"/>
</dbReference>
<dbReference type="AlphaFoldDB" id="A0A398CQG5"/>
<dbReference type="Pfam" id="PF04316">
    <property type="entry name" value="FlgM"/>
    <property type="match status" value="1"/>
</dbReference>
<evidence type="ECO:0000313" key="10">
    <source>
        <dbReference type="Proteomes" id="UP000266340"/>
    </source>
</evidence>
<comment type="similarity">
    <text evidence="1">Belongs to the FlgM family.</text>
</comment>